<evidence type="ECO:0000256" key="9">
    <source>
        <dbReference type="ARBA" id="ARBA00023242"/>
    </source>
</evidence>
<evidence type="ECO:0000256" key="4">
    <source>
        <dbReference type="ARBA" id="ARBA00022816"/>
    </source>
</evidence>
<dbReference type="PANTHER" id="PTHR23138">
    <property type="entry name" value="RAN BINDING PROTEIN"/>
    <property type="match status" value="1"/>
</dbReference>
<name>A0A2R5LAV7_9ACAR</name>
<sequence length="283" mass="32070">MAKRRADKEMNHDNWEDDDEDEEPGQFKQAHPEEMKRRVIKIGRRSATNTPSPFSKLTFGDVNGTSNPPEFLGKLKSLNDCLVRWMKQHMENSPYCDFTPVFNDYQRHLQELKQKYHAAKSPKTTGFKSLPKLSLTVDSVHNSTGTTLETGEEAYVPPKNEFTAVQEEGAIYSKRCKLFYKKDNVYVDRGVGTLYLKPMDGKHQLLMRADTNLGNILLNILLVPALPVSRLGNNNVALVCVPNPPIPNSEGPTTLLLRVKTAQDADQLRETIDRLKETCVLQK</sequence>
<keyword evidence="4" id="KW-0509">mRNA transport</keyword>
<evidence type="ECO:0000256" key="3">
    <source>
        <dbReference type="ARBA" id="ARBA00022737"/>
    </source>
</evidence>
<keyword evidence="5" id="KW-0653">Protein transport</keyword>
<keyword evidence="9" id="KW-0539">Nucleus</keyword>
<dbReference type="Gene3D" id="2.30.29.30">
    <property type="entry name" value="Pleckstrin-homology domain (PH domain)/Phosphotyrosine-binding domain (PTB)"/>
    <property type="match status" value="1"/>
</dbReference>
<dbReference type="GO" id="GO:0006606">
    <property type="term" value="P:protein import into nucleus"/>
    <property type="evidence" value="ECO:0007669"/>
    <property type="project" value="TreeGrafter"/>
</dbReference>
<evidence type="ECO:0000256" key="6">
    <source>
        <dbReference type="ARBA" id="ARBA00022990"/>
    </source>
</evidence>
<dbReference type="CDD" id="cd13170">
    <property type="entry name" value="RanBD_NUP50"/>
    <property type="match status" value="1"/>
</dbReference>
<organism evidence="12">
    <name type="scientific">Ornithodoros turicata</name>
    <dbReference type="NCBI Taxonomy" id="34597"/>
    <lineage>
        <taxon>Eukaryota</taxon>
        <taxon>Metazoa</taxon>
        <taxon>Ecdysozoa</taxon>
        <taxon>Arthropoda</taxon>
        <taxon>Chelicerata</taxon>
        <taxon>Arachnida</taxon>
        <taxon>Acari</taxon>
        <taxon>Parasitiformes</taxon>
        <taxon>Ixodida</taxon>
        <taxon>Ixodoidea</taxon>
        <taxon>Argasidae</taxon>
        <taxon>Ornithodorinae</taxon>
        <taxon>Ornithodoros</taxon>
    </lineage>
</organism>
<dbReference type="InterPro" id="IPR011993">
    <property type="entry name" value="PH-like_dom_sf"/>
</dbReference>
<dbReference type="GO" id="GO:0051028">
    <property type="term" value="P:mRNA transport"/>
    <property type="evidence" value="ECO:0007669"/>
    <property type="project" value="UniProtKB-KW"/>
</dbReference>
<keyword evidence="6" id="KW-0007">Acetylation</keyword>
<dbReference type="Pfam" id="PF08911">
    <property type="entry name" value="NUP50"/>
    <property type="match status" value="1"/>
</dbReference>
<evidence type="ECO:0000256" key="8">
    <source>
        <dbReference type="ARBA" id="ARBA00023132"/>
    </source>
</evidence>
<dbReference type="SUPFAM" id="SSF50729">
    <property type="entry name" value="PH domain-like"/>
    <property type="match status" value="1"/>
</dbReference>
<evidence type="ECO:0000256" key="7">
    <source>
        <dbReference type="ARBA" id="ARBA00023010"/>
    </source>
</evidence>
<dbReference type="PANTHER" id="PTHR23138:SF141">
    <property type="entry name" value="NUCLEAR PORE COMPLEX PROTEIN NUP50"/>
    <property type="match status" value="1"/>
</dbReference>
<dbReference type="CTD" id="10762"/>
<proteinExistence type="predicted"/>
<feature type="compositionally biased region" description="Basic and acidic residues" evidence="10">
    <location>
        <begin position="1"/>
        <end position="14"/>
    </location>
</feature>
<feature type="domain" description="RanBD1" evidence="11">
    <location>
        <begin position="162"/>
        <end position="275"/>
    </location>
</feature>
<keyword evidence="8" id="KW-0906">Nuclear pore complex</keyword>
<dbReference type="Pfam" id="PF00638">
    <property type="entry name" value="Ran_BP1"/>
    <property type="match status" value="1"/>
</dbReference>
<evidence type="ECO:0000256" key="2">
    <source>
        <dbReference type="ARBA" id="ARBA00022448"/>
    </source>
</evidence>
<feature type="region of interest" description="Disordered" evidence="10">
    <location>
        <begin position="1"/>
        <end position="36"/>
    </location>
</feature>
<protein>
    <submittedName>
        <fullName evidence="12">Putative nuclear pore complex component</fullName>
    </submittedName>
</protein>
<accession>A0A2R5LAV7</accession>
<keyword evidence="3" id="KW-0677">Repeat</keyword>
<dbReference type="GeneID" id="135395099"/>
<dbReference type="InterPro" id="IPR000156">
    <property type="entry name" value="Ran_bind_dom"/>
</dbReference>
<evidence type="ECO:0000313" key="12">
    <source>
        <dbReference type="EMBL" id="MBY06595.1"/>
    </source>
</evidence>
<dbReference type="InterPro" id="IPR015007">
    <property type="entry name" value="NUP2/50/61"/>
</dbReference>
<dbReference type="RefSeq" id="XP_064482396.1">
    <property type="nucleotide sequence ID" value="XM_064626326.1"/>
</dbReference>
<dbReference type="EMBL" id="GGLE01002469">
    <property type="protein sequence ID" value="MBY06595.1"/>
    <property type="molecule type" value="Transcribed_RNA"/>
</dbReference>
<dbReference type="KEGG" id="oti:135395099"/>
<dbReference type="InterPro" id="IPR045255">
    <property type="entry name" value="RanBP1-like"/>
</dbReference>
<evidence type="ECO:0000256" key="5">
    <source>
        <dbReference type="ARBA" id="ARBA00022927"/>
    </source>
</evidence>
<comment type="subcellular location">
    <subcellularLocation>
        <location evidence="1">Nucleus</location>
        <location evidence="1">Nuclear pore complex</location>
    </subcellularLocation>
</comment>
<dbReference type="RefSeq" id="XP_064482395.1">
    <property type="nucleotide sequence ID" value="XM_064626325.1"/>
</dbReference>
<keyword evidence="7" id="KW-0811">Translocation</keyword>
<reference evidence="12" key="1">
    <citation type="submission" date="2018-03" db="EMBL/GenBank/DDBJ databases">
        <title>The relapsing fever spirochete Borrelia turicatae persists in the highly oxidative environment of its soft-bodied tick vector.</title>
        <authorList>
            <person name="Bourret T.J."/>
            <person name="Boyle W.K."/>
            <person name="Valenzuela J.G."/>
            <person name="Oliveira F."/>
            <person name="Lopez J.E."/>
        </authorList>
    </citation>
    <scope>NUCLEOTIDE SEQUENCE</scope>
    <source>
        <strain evidence="12">Kansas strain/isolate</strain>
        <tissue evidence="12">Salivary glands</tissue>
    </source>
</reference>
<evidence type="ECO:0000256" key="10">
    <source>
        <dbReference type="SAM" id="MobiDB-lite"/>
    </source>
</evidence>
<feature type="compositionally biased region" description="Acidic residues" evidence="10">
    <location>
        <begin position="15"/>
        <end position="24"/>
    </location>
</feature>
<evidence type="ECO:0000259" key="11">
    <source>
        <dbReference type="SMART" id="SM00160"/>
    </source>
</evidence>
<evidence type="ECO:0000256" key="1">
    <source>
        <dbReference type="ARBA" id="ARBA00004567"/>
    </source>
</evidence>
<dbReference type="SMART" id="SM00160">
    <property type="entry name" value="RanBD"/>
    <property type="match status" value="1"/>
</dbReference>
<dbReference type="GO" id="GO:0005643">
    <property type="term" value="C:nuclear pore"/>
    <property type="evidence" value="ECO:0007669"/>
    <property type="project" value="UniProtKB-SubCell"/>
</dbReference>
<dbReference type="AlphaFoldDB" id="A0A2R5LAV7"/>
<keyword evidence="2" id="KW-0813">Transport</keyword>